<dbReference type="Proteomes" id="UP000240608">
    <property type="component" value="Unassembled WGS sequence"/>
</dbReference>
<reference evidence="2 3" key="1">
    <citation type="submission" date="2018-03" db="EMBL/GenBank/DDBJ databases">
        <title>Cross-interface Injection: A General Nanoliter Liquid Handling Method Applied to Single Cells Genome Amplification Automated Nanoliter Liquid Handling Applied to Single Cell Multiple Displacement Amplification.</title>
        <authorList>
            <person name="Yun J."/>
            <person name="Xu P."/>
            <person name="Xu J."/>
            <person name="Dai X."/>
            <person name="Wang Y."/>
            <person name="Zheng X."/>
            <person name="Cao C."/>
            <person name="Yi Q."/>
            <person name="Zhu Y."/>
            <person name="Wang L."/>
            <person name="Dong Z."/>
            <person name="Huang Y."/>
            <person name="Huang L."/>
            <person name="Du W."/>
        </authorList>
    </citation>
    <scope>NUCLEOTIDE SEQUENCE [LARGE SCALE GENOMIC DNA]</scope>
    <source>
        <strain evidence="2 3">Z-D1-2</strain>
    </source>
</reference>
<evidence type="ECO:0000256" key="1">
    <source>
        <dbReference type="SAM" id="Phobius"/>
    </source>
</evidence>
<sequence length="101" mass="11311">MPKQPPKKTESRCCLNNSNMFILKKDRKLKNVIVVLAIFAATIAIDSFSKFNQGNAQEARFLGIGVKHETMPCIMGVQGTKHTTTILWIKVGDSSYTYDEC</sequence>
<keyword evidence="1" id="KW-0472">Membrane</keyword>
<dbReference type="AlphaFoldDB" id="A0A2T4DQI0"/>
<feature type="transmembrane region" description="Helical" evidence="1">
    <location>
        <begin position="29"/>
        <end position="48"/>
    </location>
</feature>
<protein>
    <submittedName>
        <fullName evidence="2">Uncharacterized protein</fullName>
    </submittedName>
</protein>
<keyword evidence="1" id="KW-0812">Transmembrane</keyword>
<keyword evidence="1" id="KW-1133">Transmembrane helix</keyword>
<evidence type="ECO:0000313" key="3">
    <source>
        <dbReference type="Proteomes" id="UP000240608"/>
    </source>
</evidence>
<evidence type="ECO:0000313" key="2">
    <source>
        <dbReference type="EMBL" id="PTB96079.1"/>
    </source>
</evidence>
<comment type="caution">
    <text evidence="2">The sequence shown here is derived from an EMBL/GenBank/DDBJ whole genome shotgun (WGS) entry which is preliminary data.</text>
</comment>
<proteinExistence type="predicted"/>
<dbReference type="EMBL" id="PYVU01000068">
    <property type="protein sequence ID" value="PTB96079.1"/>
    <property type="molecule type" value="Genomic_DNA"/>
</dbReference>
<accession>A0A2T4DQI0</accession>
<organism evidence="2 3">
    <name type="scientific">Marivirga lumbricoides</name>
    <dbReference type="NCBI Taxonomy" id="1046115"/>
    <lineage>
        <taxon>Bacteria</taxon>
        <taxon>Pseudomonadati</taxon>
        <taxon>Bacteroidota</taxon>
        <taxon>Cytophagia</taxon>
        <taxon>Cytophagales</taxon>
        <taxon>Marivirgaceae</taxon>
        <taxon>Marivirga</taxon>
    </lineage>
</organism>
<gene>
    <name evidence="2" type="ORF">C9994_09005</name>
</gene>
<name>A0A2T4DQI0_9BACT</name>